<dbReference type="STRING" id="93759.A0A1R3JR14"/>
<keyword evidence="6" id="KW-0812">Transmembrane</keyword>
<evidence type="ECO:0000313" key="8">
    <source>
        <dbReference type="Proteomes" id="UP000187203"/>
    </source>
</evidence>
<dbReference type="InterPro" id="IPR004963">
    <property type="entry name" value="PAE/NOTUM"/>
</dbReference>
<comment type="function">
    <text evidence="1">Hydrolyzes acetyl esters in homogalacturonan regions of pectin. In type I primary cell wall, galacturonic acid residues of pectin can be acetylated at the O-2 and O-3 positions. Decreasing the degree of acetylation of pectin gels in vitro alters their physical properties.</text>
</comment>
<keyword evidence="8" id="KW-1185">Reference proteome</keyword>
<keyword evidence="6" id="KW-1133">Transmembrane helix</keyword>
<keyword evidence="4" id="KW-0134">Cell wall</keyword>
<dbReference type="GO" id="GO:0071555">
    <property type="term" value="P:cell wall organization"/>
    <property type="evidence" value="ECO:0007669"/>
    <property type="project" value="UniProtKB-KW"/>
</dbReference>
<evidence type="ECO:0000256" key="3">
    <source>
        <dbReference type="ARBA" id="ARBA00005784"/>
    </source>
</evidence>
<dbReference type="SUPFAM" id="SSF53474">
    <property type="entry name" value="alpha/beta-Hydrolases"/>
    <property type="match status" value="2"/>
</dbReference>
<reference evidence="8" key="1">
    <citation type="submission" date="2013-09" db="EMBL/GenBank/DDBJ databases">
        <title>Corchorus olitorius genome sequencing.</title>
        <authorList>
            <person name="Alam M."/>
            <person name="Haque M.S."/>
            <person name="Islam M.S."/>
            <person name="Emdad E.M."/>
            <person name="Islam M.M."/>
            <person name="Ahmed B."/>
            <person name="Halim A."/>
            <person name="Hossen Q.M.M."/>
            <person name="Hossain M.Z."/>
            <person name="Ahmed R."/>
            <person name="Khan M.M."/>
            <person name="Islam R."/>
            <person name="Rashid M.M."/>
            <person name="Khan S.A."/>
            <person name="Rahman M.S."/>
            <person name="Alam M."/>
            <person name="Yahiya A.S."/>
            <person name="Khan M.S."/>
            <person name="Azam M.S."/>
            <person name="Haque T."/>
            <person name="Lashkar M.Z.H."/>
            <person name="Akhand A.I."/>
            <person name="Morshed G."/>
            <person name="Roy S."/>
            <person name="Uddin K.S."/>
            <person name="Rabeya T."/>
            <person name="Hossain A.S."/>
            <person name="Chowdhury A."/>
            <person name="Snigdha A.R."/>
            <person name="Mortoza M.S."/>
            <person name="Matin S.A."/>
            <person name="Hoque S.M.E."/>
            <person name="Islam M.K."/>
            <person name="Roy D.K."/>
            <person name="Haider R."/>
            <person name="Moosa M.M."/>
            <person name="Elias S.M."/>
            <person name="Hasan A.M."/>
            <person name="Jahan S."/>
            <person name="Shafiuddin M."/>
            <person name="Mahmood N."/>
            <person name="Shommy N.S."/>
        </authorList>
    </citation>
    <scope>NUCLEOTIDE SEQUENCE [LARGE SCALE GENOMIC DNA]</scope>
    <source>
        <strain evidence="8">cv. O-4</strain>
    </source>
</reference>
<dbReference type="OrthoDB" id="2015280at2759"/>
<keyword evidence="5" id="KW-0961">Cell wall biogenesis/degradation</keyword>
<evidence type="ECO:0000256" key="4">
    <source>
        <dbReference type="ARBA" id="ARBA00022512"/>
    </source>
</evidence>
<dbReference type="PANTHER" id="PTHR21562">
    <property type="entry name" value="NOTUM-RELATED"/>
    <property type="match status" value="1"/>
</dbReference>
<evidence type="ECO:0000256" key="1">
    <source>
        <dbReference type="ARBA" id="ARBA00003534"/>
    </source>
</evidence>
<name>A0A1R3JR14_9ROSI</name>
<dbReference type="Pfam" id="PF03283">
    <property type="entry name" value="PAE"/>
    <property type="match status" value="2"/>
</dbReference>
<evidence type="ECO:0000256" key="6">
    <source>
        <dbReference type="SAM" id="Phobius"/>
    </source>
</evidence>
<evidence type="ECO:0000256" key="5">
    <source>
        <dbReference type="ARBA" id="ARBA00023316"/>
    </source>
</evidence>
<comment type="caution">
    <text evidence="7">The sequence shown here is derived from an EMBL/GenBank/DDBJ whole genome shotgun (WGS) entry which is preliminary data.</text>
</comment>
<comment type="subcellular location">
    <subcellularLocation>
        <location evidence="2">Secreted</location>
        <location evidence="2">Cell wall</location>
    </subcellularLocation>
</comment>
<gene>
    <name evidence="7" type="ORF">COLO4_14806</name>
</gene>
<accession>A0A1R3JR14</accession>
<dbReference type="GO" id="GO:0016787">
    <property type="term" value="F:hydrolase activity"/>
    <property type="evidence" value="ECO:0007669"/>
    <property type="project" value="InterPro"/>
</dbReference>
<sequence length="694" mass="77349">MGNPKLGALSWWRKWQKRDWVIAAIGFTIIILFSLTLLFHARNANHSSTFGGCSAINDSVPLTLLQRAKDTGAYFYNWNKVKIRYCDGASYAGHPESEFKNGTELYFRGQLIWEAIMDEFLSLGMSNAKQALLTGCSSGGLASLIHCDDFRDHLPKDATVKCAPDAGFFLDELDILGHATMRAYFADLVQLQCIFPQEIVKNVKTPVFIINSAYDAWQIPNVLVPEESDPQGDWRSCKSNIKECNSSQIETLQGFRNSMLEALSEFGKNEEGGMFINSCSAHCQTLSSDTWHSPNSPRINNKSIAEAVGDCKSKLHFNGEPKAWSIVLVEKMAEEGLVCLDGSLPGYHFQKGFGSGSNNWLLHLEGGAWCNSVESCNYRKGTALGSSKYMQQAYFDGILSRNSSQNPDFYNWNKVKIRYCDGASFAGHPESEFKNGTKLYFRGQLIWEAIMNEFLSLGMSNAKQALLTGCSAGGLATLIHCDEFRDHLPKDATVKCVPDAGFFLDELDILGHATMRAFYADVVKLQGVARSLNKNCVERIEPSECIFPQEIVKNVKTPVFIINSAYDSWQIQNVLVPNGSDPQGYWKSCRLNIKECNSSQIETLQGFRNSLLKALSEFGKNEEGGMFINSCYVHCQTLSSATWHSPNSPRINDKSIAESVGDWYFNRKVSKLIDCPYPCNPTCYANGMDLTSIL</sequence>
<keyword evidence="6" id="KW-0472">Membrane</keyword>
<keyword evidence="4" id="KW-0964">Secreted</keyword>
<evidence type="ECO:0000313" key="7">
    <source>
        <dbReference type="EMBL" id="OMO97181.1"/>
    </source>
</evidence>
<dbReference type="PANTHER" id="PTHR21562:SF83">
    <property type="entry name" value="PECTIN ACETYLESTERASE 4"/>
    <property type="match status" value="1"/>
</dbReference>
<dbReference type="InterPro" id="IPR029058">
    <property type="entry name" value="AB_hydrolase_fold"/>
</dbReference>
<protein>
    <submittedName>
        <fullName evidence="7">Pectinacetylesterase</fullName>
    </submittedName>
</protein>
<proteinExistence type="inferred from homology"/>
<organism evidence="7 8">
    <name type="scientific">Corchorus olitorius</name>
    <dbReference type="NCBI Taxonomy" id="93759"/>
    <lineage>
        <taxon>Eukaryota</taxon>
        <taxon>Viridiplantae</taxon>
        <taxon>Streptophyta</taxon>
        <taxon>Embryophyta</taxon>
        <taxon>Tracheophyta</taxon>
        <taxon>Spermatophyta</taxon>
        <taxon>Magnoliopsida</taxon>
        <taxon>eudicotyledons</taxon>
        <taxon>Gunneridae</taxon>
        <taxon>Pentapetalae</taxon>
        <taxon>rosids</taxon>
        <taxon>malvids</taxon>
        <taxon>Malvales</taxon>
        <taxon>Malvaceae</taxon>
        <taxon>Grewioideae</taxon>
        <taxon>Apeibeae</taxon>
        <taxon>Corchorus</taxon>
    </lineage>
</organism>
<comment type="similarity">
    <text evidence="3">Belongs to the pectinacetylesterase family.</text>
</comment>
<evidence type="ECO:0000256" key="2">
    <source>
        <dbReference type="ARBA" id="ARBA00004191"/>
    </source>
</evidence>
<dbReference type="EMBL" id="AWUE01015462">
    <property type="protein sequence ID" value="OMO97181.1"/>
    <property type="molecule type" value="Genomic_DNA"/>
</dbReference>
<feature type="transmembrane region" description="Helical" evidence="6">
    <location>
        <begin position="20"/>
        <end position="39"/>
    </location>
</feature>
<dbReference type="AlphaFoldDB" id="A0A1R3JR14"/>
<dbReference type="Proteomes" id="UP000187203">
    <property type="component" value="Unassembled WGS sequence"/>
</dbReference>